<dbReference type="Proteomes" id="UP000076871">
    <property type="component" value="Unassembled WGS sequence"/>
</dbReference>
<dbReference type="InterPro" id="IPR025893">
    <property type="entry name" value="Tocopherol_cyclase"/>
</dbReference>
<dbReference type="InParanoid" id="A0A165GIS2"/>
<evidence type="ECO:0000313" key="1">
    <source>
        <dbReference type="EMBL" id="KZT10405.1"/>
    </source>
</evidence>
<name>A0A165GIS2_9APHY</name>
<dbReference type="SUPFAM" id="SSF159245">
    <property type="entry name" value="AttH-like"/>
    <property type="match status" value="1"/>
</dbReference>
<gene>
    <name evidence="1" type="ORF">LAESUDRAFT_424194</name>
</gene>
<dbReference type="EMBL" id="KV427609">
    <property type="protein sequence ID" value="KZT10405.1"/>
    <property type="molecule type" value="Genomic_DNA"/>
</dbReference>
<dbReference type="AlphaFoldDB" id="A0A165GIS2"/>
<dbReference type="GeneID" id="63819434"/>
<keyword evidence="2" id="KW-1185">Reference proteome</keyword>
<accession>A0A165GIS2</accession>
<dbReference type="PANTHER" id="PTHR35309">
    <property type="match status" value="1"/>
</dbReference>
<sequence>MDHFAPHSSAGFEGYYSRTQLEDGSTLAIIFCWVKHARLRGNLVCVSYNPIGDSDVGSFHHEFYPDDLDTAVEPYAGQLQPFTLSASGIGSMKVAVTEIRYTISVLDPPLSLTLHLTNRTAWSETQPLEGPMGPIMLVSRLLPLNWHVYSTTSDAEYVITHDGITRAGKGKTHIEKNWGNSFPPGWIWGQAFGEDGRSLSLAGGAALPGVQAYLIGYRSPKYKWDFRPPATICLGRLSPFMNVKHDSRSGTFELTVQTLHKKISITMNAFTDTFIPFPAPLRGGHQPGFAYESFKAAAHVELFMRRWPWQEWASVEAGPVGVAPDGSSCAALEYGGAYFRKAAERIES</sequence>
<evidence type="ECO:0000313" key="2">
    <source>
        <dbReference type="Proteomes" id="UP000076871"/>
    </source>
</evidence>
<organism evidence="1 2">
    <name type="scientific">Laetiporus sulphureus 93-53</name>
    <dbReference type="NCBI Taxonomy" id="1314785"/>
    <lineage>
        <taxon>Eukaryota</taxon>
        <taxon>Fungi</taxon>
        <taxon>Dikarya</taxon>
        <taxon>Basidiomycota</taxon>
        <taxon>Agaricomycotina</taxon>
        <taxon>Agaricomycetes</taxon>
        <taxon>Polyporales</taxon>
        <taxon>Laetiporus</taxon>
    </lineage>
</organism>
<proteinExistence type="predicted"/>
<reference evidence="1 2" key="1">
    <citation type="journal article" date="2016" name="Mol. Biol. Evol.">
        <title>Comparative Genomics of Early-Diverging Mushroom-Forming Fungi Provides Insights into the Origins of Lignocellulose Decay Capabilities.</title>
        <authorList>
            <person name="Nagy L.G."/>
            <person name="Riley R."/>
            <person name="Tritt A."/>
            <person name="Adam C."/>
            <person name="Daum C."/>
            <person name="Floudas D."/>
            <person name="Sun H."/>
            <person name="Yadav J.S."/>
            <person name="Pangilinan J."/>
            <person name="Larsson K.H."/>
            <person name="Matsuura K."/>
            <person name="Barry K."/>
            <person name="Labutti K."/>
            <person name="Kuo R."/>
            <person name="Ohm R.A."/>
            <person name="Bhattacharya S.S."/>
            <person name="Shirouzu T."/>
            <person name="Yoshinaga Y."/>
            <person name="Martin F.M."/>
            <person name="Grigoriev I.V."/>
            <person name="Hibbett D.S."/>
        </authorList>
    </citation>
    <scope>NUCLEOTIDE SEQUENCE [LARGE SCALE GENOMIC DNA]</scope>
    <source>
        <strain evidence="1 2">93-53</strain>
    </source>
</reference>
<dbReference type="OrthoDB" id="5421239at2759"/>
<dbReference type="GO" id="GO:0009976">
    <property type="term" value="F:tocopherol cyclase activity"/>
    <property type="evidence" value="ECO:0007669"/>
    <property type="project" value="InterPro"/>
</dbReference>
<dbReference type="PANTHER" id="PTHR35309:SF4">
    <property type="entry name" value="TOCOPHEROL CYCLASE"/>
    <property type="match status" value="1"/>
</dbReference>
<protein>
    <submittedName>
        <fullName evidence="1">Uncharacterized protein</fullName>
    </submittedName>
</protein>
<dbReference type="RefSeq" id="XP_040768145.1">
    <property type="nucleotide sequence ID" value="XM_040902403.1"/>
</dbReference>